<dbReference type="RefSeq" id="WP_121682835.1">
    <property type="nucleotide sequence ID" value="NZ_RCVZ01000034.1"/>
</dbReference>
<dbReference type="Proteomes" id="UP000276770">
    <property type="component" value="Unassembled WGS sequence"/>
</dbReference>
<dbReference type="NCBIfam" id="NF047353">
    <property type="entry name" value="tube_lmo2291"/>
    <property type="match status" value="1"/>
</dbReference>
<proteinExistence type="predicted"/>
<gene>
    <name evidence="1" type="ORF">D9X91_22150</name>
</gene>
<evidence type="ECO:0000313" key="1">
    <source>
        <dbReference type="EMBL" id="RLQ89950.1"/>
    </source>
</evidence>
<name>A0A3L7JHH0_9BACI</name>
<accession>A0A3L7JHH0</accession>
<dbReference type="NCBIfam" id="TIGR02126">
    <property type="entry name" value="phgtail_TP901_1"/>
    <property type="match status" value="1"/>
</dbReference>
<dbReference type="Pfam" id="PF06199">
    <property type="entry name" value="Phage_tail_2"/>
    <property type="match status" value="1"/>
</dbReference>
<reference evidence="1 2" key="1">
    <citation type="submission" date="2018-10" db="EMBL/GenBank/DDBJ databases">
        <title>Falsibacillus sp. genome draft.</title>
        <authorList>
            <person name="Shi S."/>
        </authorList>
    </citation>
    <scope>NUCLEOTIDE SEQUENCE [LARGE SCALE GENOMIC DNA]</scope>
    <source>
        <strain evidence="1 2">GY 10110</strain>
    </source>
</reference>
<dbReference type="InterPro" id="IPR011855">
    <property type="entry name" value="Phgtail_TP901_1"/>
</dbReference>
<dbReference type="Gene3D" id="4.10.410.40">
    <property type="match status" value="1"/>
</dbReference>
<evidence type="ECO:0000313" key="2">
    <source>
        <dbReference type="Proteomes" id="UP000276770"/>
    </source>
</evidence>
<keyword evidence="2" id="KW-1185">Reference proteome</keyword>
<comment type="caution">
    <text evidence="1">The sequence shown here is derived from an EMBL/GenBank/DDBJ whole genome shotgun (WGS) entry which is preliminary data.</text>
</comment>
<protein>
    <submittedName>
        <fullName evidence="1">Phage major tail protein, TP901-1 family</fullName>
    </submittedName>
</protein>
<dbReference type="AlphaFoldDB" id="A0A3L7JHH0"/>
<organism evidence="1 2">
    <name type="scientific">Falsibacillus albus</name>
    <dbReference type="NCBI Taxonomy" id="2478915"/>
    <lineage>
        <taxon>Bacteria</taxon>
        <taxon>Bacillati</taxon>
        <taxon>Bacillota</taxon>
        <taxon>Bacilli</taxon>
        <taxon>Bacillales</taxon>
        <taxon>Bacillaceae</taxon>
        <taxon>Falsibacillus</taxon>
    </lineage>
</organism>
<sequence length="136" mass="14510">MSGKITGMNVKLYIVQAGTGAVLAGQRNASLKRSADSIDGTSKDTAGFWKENLQGFKEWSIDADGAYVESDAAYTTLETAFVNSENVDVYLEFPSGTQYQGNCTITDMSMDAPYDDLTTWKISLQGSGALAIVPGS</sequence>
<dbReference type="EMBL" id="RCVZ01000034">
    <property type="protein sequence ID" value="RLQ89950.1"/>
    <property type="molecule type" value="Genomic_DNA"/>
</dbReference>
<dbReference type="OrthoDB" id="3194804at2"/>